<sequence length="428" mass="48395">MANQHLKGTDEISVSHEIADLHSSIQQLVASMATLVQPTRVHTVDLNRYRERRRGVEALTNETTPIRKWLVDFWISGLRPKIKSPVVAHEPTKLDQAMSLYLVHEKRLSSKKWSNQPAFARTNLIQPNPTSMHHSSKNSSSTLVRAAPPRVPPNRIPFKRLSPVKLQSHRERGLCYNCDEKFSPSHKRKALPQLLLLTEDSESRAKWPESFESDGVLAEDLQLLEVQAHSSISYESLSVGSGQNLCCDGVVRGVPLDIQGYDLPMDLYVLSLHGADVILDVSWLQTLEPVVTNYATRIFELSLNGSPVRWVGNSPTEMQPVQLHSLRCLATTDSIASCCCLTKHPGLPPMRFQDHAIHITPGTAPSFECHYLRDRFPIPTIDELFDEHHGANYFSKLDLLSRYHQIRVKPDDITKKLFKLIRGTMSSW</sequence>
<evidence type="ECO:0000256" key="1">
    <source>
        <dbReference type="SAM" id="MobiDB-lite"/>
    </source>
</evidence>
<evidence type="ECO:0000313" key="3">
    <source>
        <dbReference type="Proteomes" id="UP000004994"/>
    </source>
</evidence>
<reference evidence="2" key="2">
    <citation type="submission" date="2019-01" db="UniProtKB">
        <authorList>
            <consortium name="EnsemblPlants"/>
        </authorList>
    </citation>
    <scope>IDENTIFICATION</scope>
    <source>
        <strain evidence="2">cv. Heinz 1706</strain>
    </source>
</reference>
<feature type="region of interest" description="Disordered" evidence="1">
    <location>
        <begin position="125"/>
        <end position="157"/>
    </location>
</feature>
<dbReference type="InterPro" id="IPR043502">
    <property type="entry name" value="DNA/RNA_pol_sf"/>
</dbReference>
<evidence type="ECO:0000313" key="2">
    <source>
        <dbReference type="EnsemblPlants" id="Solyc08g061935.1.1"/>
    </source>
</evidence>
<dbReference type="SUPFAM" id="SSF56672">
    <property type="entry name" value="DNA/RNA polymerases"/>
    <property type="match status" value="1"/>
</dbReference>
<proteinExistence type="predicted"/>
<dbReference type="Gene3D" id="3.30.70.270">
    <property type="match status" value="1"/>
</dbReference>
<dbReference type="InterPro" id="IPR032567">
    <property type="entry name" value="RTL1-rel"/>
</dbReference>
<reference evidence="2" key="1">
    <citation type="journal article" date="2012" name="Nature">
        <title>The tomato genome sequence provides insights into fleshy fruit evolution.</title>
        <authorList>
            <consortium name="Tomato Genome Consortium"/>
        </authorList>
    </citation>
    <scope>NUCLEOTIDE SEQUENCE [LARGE SCALE GENOMIC DNA]</scope>
    <source>
        <strain evidence="2">cv. Heinz 1706</strain>
    </source>
</reference>
<dbReference type="Pfam" id="PF08284">
    <property type="entry name" value="RVP_2"/>
    <property type="match status" value="1"/>
</dbReference>
<dbReference type="InterPro" id="IPR021109">
    <property type="entry name" value="Peptidase_aspartic_dom_sf"/>
</dbReference>
<dbReference type="PANTHER" id="PTHR15503">
    <property type="entry name" value="LDOC1 RELATED"/>
    <property type="match status" value="1"/>
</dbReference>
<organism evidence="2">
    <name type="scientific">Solanum lycopersicum</name>
    <name type="common">Tomato</name>
    <name type="synonym">Lycopersicon esculentum</name>
    <dbReference type="NCBI Taxonomy" id="4081"/>
    <lineage>
        <taxon>Eukaryota</taxon>
        <taxon>Viridiplantae</taxon>
        <taxon>Streptophyta</taxon>
        <taxon>Embryophyta</taxon>
        <taxon>Tracheophyta</taxon>
        <taxon>Spermatophyta</taxon>
        <taxon>Magnoliopsida</taxon>
        <taxon>eudicotyledons</taxon>
        <taxon>Gunneridae</taxon>
        <taxon>Pentapetalae</taxon>
        <taxon>asterids</taxon>
        <taxon>lamiids</taxon>
        <taxon>Solanales</taxon>
        <taxon>Solanaceae</taxon>
        <taxon>Solanoideae</taxon>
        <taxon>Solaneae</taxon>
        <taxon>Solanum</taxon>
        <taxon>Solanum subgen. Lycopersicon</taxon>
    </lineage>
</organism>
<dbReference type="Gramene" id="Solyc08g061935.1.1">
    <property type="protein sequence ID" value="Solyc08g061935.1.1"/>
    <property type="gene ID" value="Solyc08g061935.1"/>
</dbReference>
<dbReference type="PANTHER" id="PTHR15503:SF22">
    <property type="entry name" value="TRANSPOSON TY3-I GAG POLYPROTEIN"/>
    <property type="match status" value="1"/>
</dbReference>
<feature type="compositionally biased region" description="Low complexity" evidence="1">
    <location>
        <begin position="131"/>
        <end position="148"/>
    </location>
</feature>
<dbReference type="EnsemblPlants" id="Solyc08g061935.1.1">
    <property type="protein sequence ID" value="Solyc08g061935.1.1"/>
    <property type="gene ID" value="Solyc08g061935.1"/>
</dbReference>
<dbReference type="InterPro" id="IPR043128">
    <property type="entry name" value="Rev_trsase/Diguanyl_cyclase"/>
</dbReference>
<dbReference type="InParanoid" id="A0A3Q7HPM4"/>
<keyword evidence="3" id="KW-1185">Reference proteome</keyword>
<dbReference type="Proteomes" id="UP000004994">
    <property type="component" value="Chromosome 8"/>
</dbReference>
<evidence type="ECO:0008006" key="4">
    <source>
        <dbReference type="Google" id="ProtNLM"/>
    </source>
</evidence>
<dbReference type="AlphaFoldDB" id="A0A3Q7HPM4"/>
<dbReference type="Gene3D" id="3.10.10.10">
    <property type="entry name" value="HIV Type 1 Reverse Transcriptase, subunit A, domain 1"/>
    <property type="match status" value="1"/>
</dbReference>
<name>A0A3Q7HPM4_SOLLC</name>
<accession>A0A3Q7HPM4</accession>
<dbReference type="Gene3D" id="2.40.70.10">
    <property type="entry name" value="Acid Proteases"/>
    <property type="match status" value="1"/>
</dbReference>
<protein>
    <recommendedName>
        <fullName evidence="4">Reverse transcriptase domain-containing protein</fullName>
    </recommendedName>
</protein>